<dbReference type="SUPFAM" id="SSF57850">
    <property type="entry name" value="RING/U-box"/>
    <property type="match status" value="1"/>
</dbReference>
<dbReference type="Ensembl" id="ENSLLET00000008849.1">
    <property type="protein sequence ID" value="ENSLLEP00000008511.1"/>
    <property type="gene ID" value="ENSLLEG00000005412.1"/>
</dbReference>
<dbReference type="InterPro" id="IPR027370">
    <property type="entry name" value="Znf-RING_euk"/>
</dbReference>
<accession>A0A8C5M3Y5</accession>
<dbReference type="GO" id="GO:0061630">
    <property type="term" value="F:ubiquitin protein ligase activity"/>
    <property type="evidence" value="ECO:0007669"/>
    <property type="project" value="TreeGrafter"/>
</dbReference>
<feature type="domain" description="RING-type" evidence="7">
    <location>
        <begin position="18"/>
        <end position="67"/>
    </location>
</feature>
<dbReference type="SUPFAM" id="SSF57845">
    <property type="entry name" value="B-box zinc-binding domain"/>
    <property type="match status" value="1"/>
</dbReference>
<dbReference type="Gene3D" id="3.30.160.60">
    <property type="entry name" value="Classic Zinc Finger"/>
    <property type="match status" value="1"/>
</dbReference>
<dbReference type="PANTHER" id="PTHR25462:SF291">
    <property type="entry name" value="E3 UBIQUITIN-PROTEIN LIGASE TRIM45"/>
    <property type="match status" value="1"/>
</dbReference>
<dbReference type="PANTHER" id="PTHR25462">
    <property type="entry name" value="BONUS, ISOFORM C-RELATED"/>
    <property type="match status" value="1"/>
</dbReference>
<feature type="domain" description="B box-type" evidence="8">
    <location>
        <begin position="155"/>
        <end position="196"/>
    </location>
</feature>
<dbReference type="Pfam" id="PF13445">
    <property type="entry name" value="zf-RING_UBOX"/>
    <property type="match status" value="1"/>
</dbReference>
<dbReference type="Pfam" id="PF00643">
    <property type="entry name" value="zf-B_box"/>
    <property type="match status" value="1"/>
</dbReference>
<dbReference type="Gene3D" id="4.10.830.40">
    <property type="match status" value="1"/>
</dbReference>
<dbReference type="OrthoDB" id="264520at2759"/>
<dbReference type="CDD" id="cd19809">
    <property type="entry name" value="Bbox1_TRIM45_C-X"/>
    <property type="match status" value="1"/>
</dbReference>
<dbReference type="InterPro" id="IPR001841">
    <property type="entry name" value="Znf_RING"/>
</dbReference>
<evidence type="ECO:0000256" key="4">
    <source>
        <dbReference type="PROSITE-ProRule" id="PRU00024"/>
    </source>
</evidence>
<dbReference type="InterPro" id="IPR017907">
    <property type="entry name" value="Znf_RING_CS"/>
</dbReference>
<name>A0A8C5M3Y5_9ANUR</name>
<evidence type="ECO:0000256" key="3">
    <source>
        <dbReference type="ARBA" id="ARBA00022833"/>
    </source>
</evidence>
<dbReference type="InterPro" id="IPR047153">
    <property type="entry name" value="TRIM45/56/19-like"/>
</dbReference>
<evidence type="ECO:0000256" key="1">
    <source>
        <dbReference type="ARBA" id="ARBA00022723"/>
    </source>
</evidence>
<evidence type="ECO:0000313" key="9">
    <source>
        <dbReference type="Ensembl" id="ENSLLEP00000008511.1"/>
    </source>
</evidence>
<dbReference type="SMART" id="SM00336">
    <property type="entry name" value="BBOX"/>
    <property type="match status" value="2"/>
</dbReference>
<dbReference type="GO" id="GO:0005654">
    <property type="term" value="C:nucleoplasm"/>
    <property type="evidence" value="ECO:0007669"/>
    <property type="project" value="TreeGrafter"/>
</dbReference>
<dbReference type="GO" id="GO:0008270">
    <property type="term" value="F:zinc ion binding"/>
    <property type="evidence" value="ECO:0007669"/>
    <property type="project" value="UniProtKB-KW"/>
</dbReference>
<dbReference type="PROSITE" id="PS50119">
    <property type="entry name" value="ZF_BBOX"/>
    <property type="match status" value="2"/>
</dbReference>
<organism evidence="9 10">
    <name type="scientific">Leptobrachium leishanense</name>
    <name type="common">Leishan spiny toad</name>
    <dbReference type="NCBI Taxonomy" id="445787"/>
    <lineage>
        <taxon>Eukaryota</taxon>
        <taxon>Metazoa</taxon>
        <taxon>Chordata</taxon>
        <taxon>Craniata</taxon>
        <taxon>Vertebrata</taxon>
        <taxon>Euteleostomi</taxon>
        <taxon>Amphibia</taxon>
        <taxon>Batrachia</taxon>
        <taxon>Anura</taxon>
        <taxon>Pelobatoidea</taxon>
        <taxon>Megophryidae</taxon>
        <taxon>Leptobrachium</taxon>
    </lineage>
</organism>
<dbReference type="Gene3D" id="3.30.40.10">
    <property type="entry name" value="Zinc/RING finger domain, C3HC4 (zinc finger)"/>
    <property type="match status" value="1"/>
</dbReference>
<feature type="coiled-coil region" evidence="5">
    <location>
        <begin position="204"/>
        <end position="252"/>
    </location>
</feature>
<dbReference type="SMART" id="SM00184">
    <property type="entry name" value="RING"/>
    <property type="match status" value="1"/>
</dbReference>
<evidence type="ECO:0000313" key="10">
    <source>
        <dbReference type="Proteomes" id="UP000694569"/>
    </source>
</evidence>
<evidence type="ECO:0000256" key="5">
    <source>
        <dbReference type="SAM" id="Coils"/>
    </source>
</evidence>
<evidence type="ECO:0000259" key="7">
    <source>
        <dbReference type="PROSITE" id="PS50089"/>
    </source>
</evidence>
<dbReference type="Proteomes" id="UP000694569">
    <property type="component" value="Unplaced"/>
</dbReference>
<keyword evidence="2 4" id="KW-0863">Zinc-finger</keyword>
<evidence type="ECO:0000256" key="6">
    <source>
        <dbReference type="SAM" id="MobiDB-lite"/>
    </source>
</evidence>
<reference evidence="9" key="2">
    <citation type="submission" date="2025-09" db="UniProtKB">
        <authorList>
            <consortium name="Ensembl"/>
        </authorList>
    </citation>
    <scope>IDENTIFICATION</scope>
</reference>
<feature type="region of interest" description="Disordered" evidence="6">
    <location>
        <begin position="365"/>
        <end position="410"/>
    </location>
</feature>
<protein>
    <submittedName>
        <fullName evidence="9">Uncharacterized protein</fullName>
    </submittedName>
</protein>
<evidence type="ECO:0000256" key="2">
    <source>
        <dbReference type="ARBA" id="ARBA00022771"/>
    </source>
</evidence>
<dbReference type="InterPro" id="IPR000315">
    <property type="entry name" value="Znf_B-box"/>
</dbReference>
<dbReference type="InterPro" id="IPR013083">
    <property type="entry name" value="Znf_RING/FYVE/PHD"/>
</dbReference>
<keyword evidence="1" id="KW-0479">Metal-binding</keyword>
<evidence type="ECO:0000259" key="8">
    <source>
        <dbReference type="PROSITE" id="PS50119"/>
    </source>
</evidence>
<dbReference type="PROSITE" id="PS00518">
    <property type="entry name" value="ZF_RING_1"/>
    <property type="match status" value="1"/>
</dbReference>
<feature type="domain" description="B box-type" evidence="8">
    <location>
        <begin position="104"/>
        <end position="145"/>
    </location>
</feature>
<dbReference type="AlphaFoldDB" id="A0A8C5M3Y5"/>
<dbReference type="GeneTree" id="ENSGT00940000154334"/>
<keyword evidence="10" id="KW-1185">Reference proteome</keyword>
<proteinExistence type="predicted"/>
<dbReference type="PROSITE" id="PS50089">
    <property type="entry name" value="ZF_RING_2"/>
    <property type="match status" value="1"/>
</dbReference>
<reference evidence="9" key="1">
    <citation type="submission" date="2025-08" db="UniProtKB">
        <authorList>
            <consortium name="Ensembl"/>
        </authorList>
    </citation>
    <scope>IDENTIFICATION</scope>
</reference>
<feature type="compositionally biased region" description="Basic and acidic residues" evidence="6">
    <location>
        <begin position="367"/>
        <end position="378"/>
    </location>
</feature>
<keyword evidence="3" id="KW-0862">Zinc</keyword>
<sequence>MSDSAIINAPIPTAQSLCPLCHEIFLDPRILPCLHTLCLSCLNRLRPFTSTRNGSETQKSLLCPVCDSEVVLPPEGVTGLVPDMVAEEEVLREMLRSGAHEPPCDLCGEGRAQNRCQDCKVNVCEFCCQAHRRQTRTARHHLLPMQDLPPGLSLTPVPLCKVHLLEELRLFCEPCSVPACRDCALTRHQGHAVRPVAEVAGRHREHVQKAVMEVEAQLTELEAAMKGVHSVKEALNRRAELLREEVEVFTDKYISAVHEHRSRLLRDIDEEIQRRQQTLSLQGARIQQQISDLSTATSFTKGLLERAPDVHLARTQSLVLNRLQGLRHGDLKMAEMEEATGIQFSPQEEAGLCQGYRMYGGVTGRGVDPERSEVRGEEASGAGMNQSHHPQPAERLITYQPRGKIMGGTS</sequence>
<keyword evidence="5" id="KW-0175">Coiled coil</keyword>